<dbReference type="PATRIC" id="fig|220754.4.peg.2403"/>
<proteinExistence type="predicted"/>
<organism evidence="2 3">
    <name type="scientific">Jeotgalibacillus campisalis</name>
    <dbReference type="NCBI Taxonomy" id="220754"/>
    <lineage>
        <taxon>Bacteria</taxon>
        <taxon>Bacillati</taxon>
        <taxon>Bacillota</taxon>
        <taxon>Bacilli</taxon>
        <taxon>Bacillales</taxon>
        <taxon>Caryophanaceae</taxon>
        <taxon>Jeotgalibacillus</taxon>
    </lineage>
</organism>
<evidence type="ECO:0000313" key="3">
    <source>
        <dbReference type="Proteomes" id="UP000031972"/>
    </source>
</evidence>
<comment type="caution">
    <text evidence="2">The sequence shown here is derived from an EMBL/GenBank/DDBJ whole genome shotgun (WGS) entry which is preliminary data.</text>
</comment>
<evidence type="ECO:0008006" key="4">
    <source>
        <dbReference type="Google" id="ProtNLM"/>
    </source>
</evidence>
<dbReference type="EMBL" id="JXRR01000015">
    <property type="protein sequence ID" value="KIL47065.1"/>
    <property type="molecule type" value="Genomic_DNA"/>
</dbReference>
<dbReference type="PROSITE" id="PS51257">
    <property type="entry name" value="PROKAR_LIPOPROTEIN"/>
    <property type="match status" value="1"/>
</dbReference>
<keyword evidence="3" id="KW-1185">Reference proteome</keyword>
<keyword evidence="1" id="KW-0732">Signal</keyword>
<evidence type="ECO:0000256" key="1">
    <source>
        <dbReference type="SAM" id="SignalP"/>
    </source>
</evidence>
<dbReference type="Pfam" id="PF09580">
    <property type="entry name" value="Spore_YhcN_YlaJ"/>
    <property type="match status" value="1"/>
</dbReference>
<dbReference type="RefSeq" id="WP_041058492.1">
    <property type="nucleotide sequence ID" value="NZ_JXRR01000015.1"/>
</dbReference>
<reference evidence="2 3" key="1">
    <citation type="submission" date="2015-01" db="EMBL/GenBank/DDBJ databases">
        <title>Jeotgalibacillus campisalis genome sequencing.</title>
        <authorList>
            <person name="Goh K.M."/>
            <person name="Chan K.-G."/>
            <person name="Yaakop A.S."/>
            <person name="Ee R."/>
            <person name="Gan H.M."/>
            <person name="Chan C.S."/>
        </authorList>
    </citation>
    <scope>NUCLEOTIDE SEQUENCE [LARGE SCALE GENOMIC DNA]</scope>
    <source>
        <strain evidence="2 3">SF-57</strain>
    </source>
</reference>
<name>A0A0C2R9U4_9BACL</name>
<dbReference type="InterPro" id="IPR019076">
    <property type="entry name" value="Spore_lipoprot_YhcN/YlaJ-like"/>
</dbReference>
<sequence>MSNRFIFCAQICFAVLMLLGCNTSQIDEAVEQNDNPEVADLVNNDDQKNADASDGRLEVSEDAAAKISTVEGVEDAWVFVTNQDAFVAIELLNSEGEEVPQEIKNEVISEIEASDLKDIENIYISSSPEMRDTFAAYVKRIKDGDSVEKLADEFRGDVERMIPDVISYEE</sequence>
<feature type="signal peptide" evidence="1">
    <location>
        <begin position="1"/>
        <end position="29"/>
    </location>
</feature>
<protein>
    <recommendedName>
        <fullName evidence="4">Lipoprotein</fullName>
    </recommendedName>
</protein>
<feature type="chain" id="PRO_5039229038" description="Lipoprotein" evidence="1">
    <location>
        <begin position="30"/>
        <end position="170"/>
    </location>
</feature>
<evidence type="ECO:0000313" key="2">
    <source>
        <dbReference type="EMBL" id="KIL47065.1"/>
    </source>
</evidence>
<gene>
    <name evidence="2" type="ORF">KR50_23870</name>
</gene>
<dbReference type="OrthoDB" id="1707228at2"/>
<dbReference type="AlphaFoldDB" id="A0A0C2R9U4"/>
<dbReference type="Proteomes" id="UP000031972">
    <property type="component" value="Unassembled WGS sequence"/>
</dbReference>
<accession>A0A0C2R9U4</accession>